<evidence type="ECO:0000313" key="4">
    <source>
        <dbReference type="Proteomes" id="UP000014158"/>
    </source>
</evidence>
<gene>
    <name evidence="2" type="ORF">I590_02979</name>
    <name evidence="1" type="ORF">UAK_03036</name>
</gene>
<dbReference type="EMBL" id="ASWF01000003">
    <property type="protein sequence ID" value="EOT76154.1"/>
    <property type="molecule type" value="Genomic_DNA"/>
</dbReference>
<accession>R2NVW7</accession>
<dbReference type="EMBL" id="AJAL01000015">
    <property type="protein sequence ID" value="EOH76187.1"/>
    <property type="molecule type" value="Genomic_DNA"/>
</dbReference>
<dbReference type="Proteomes" id="UP000014158">
    <property type="component" value="Unassembled WGS sequence"/>
</dbReference>
<keyword evidence="4" id="KW-1185">Reference proteome</keyword>
<name>R2NVW7_9ENTE</name>
<dbReference type="RefSeq" id="WP_010746236.1">
    <property type="nucleotide sequence ID" value="NZ_ASWF01000003.1"/>
</dbReference>
<evidence type="ECO:0000313" key="2">
    <source>
        <dbReference type="EMBL" id="EOT76154.1"/>
    </source>
</evidence>
<evidence type="ECO:0000313" key="1">
    <source>
        <dbReference type="EMBL" id="EOH76187.1"/>
    </source>
</evidence>
<dbReference type="HOGENOM" id="CLU_1967165_0_0_9"/>
<reference evidence="1 3" key="1">
    <citation type="submission" date="2013-02" db="EMBL/GenBank/DDBJ databases">
        <title>The Genome Sequence of Enterococcus raffinosus ATCC_49464.</title>
        <authorList>
            <consortium name="The Broad Institute Genome Sequencing Platform"/>
            <consortium name="The Broad Institute Genome Sequencing Center for Infectious Disease"/>
            <person name="Earl A.M."/>
            <person name="Gilmore M.S."/>
            <person name="Lebreton F."/>
            <person name="Walker B."/>
            <person name="Young S.K."/>
            <person name="Zeng Q."/>
            <person name="Gargeya S."/>
            <person name="Fitzgerald M."/>
            <person name="Haas B."/>
            <person name="Abouelleil A."/>
            <person name="Alvarado L."/>
            <person name="Arachchi H.M."/>
            <person name="Berlin A.M."/>
            <person name="Chapman S.B."/>
            <person name="Dewar J."/>
            <person name="Goldberg J."/>
            <person name="Griggs A."/>
            <person name="Gujja S."/>
            <person name="Hansen M."/>
            <person name="Howarth C."/>
            <person name="Imamovic A."/>
            <person name="Larimer J."/>
            <person name="McCowan C."/>
            <person name="Murphy C."/>
            <person name="Neiman D."/>
            <person name="Pearson M."/>
            <person name="Priest M."/>
            <person name="Roberts A."/>
            <person name="Saif S."/>
            <person name="Shea T."/>
            <person name="Sisk P."/>
            <person name="Sykes S."/>
            <person name="Wortman J."/>
            <person name="Nusbaum C."/>
            <person name="Birren B."/>
        </authorList>
    </citation>
    <scope>NUCLEOTIDE SEQUENCE [LARGE SCALE GENOMIC DNA]</scope>
    <source>
        <strain evidence="1 3">ATCC 49464</strain>
    </source>
</reference>
<proteinExistence type="predicted"/>
<sequence length="127" mass="14850">MRSVVIYKRFTNWSMGIIYGSKVVRQAADYLGEHQGLKLCGFYEYDGKYNITEAHSGYRIVLEDSKEKAMEKLNEADFSKIDIKRIKKLAHYYGMSAMHSSYYHIIRDNTLIGDKRALRKYYSRGGK</sequence>
<evidence type="ECO:0000313" key="3">
    <source>
        <dbReference type="Proteomes" id="UP000013877"/>
    </source>
</evidence>
<dbReference type="AlphaFoldDB" id="R2NVW7"/>
<comment type="caution">
    <text evidence="1">The sequence shown here is derived from an EMBL/GenBank/DDBJ whole genome shotgun (WGS) entry which is preliminary data.</text>
</comment>
<reference evidence="2 4" key="2">
    <citation type="submission" date="2013-03" db="EMBL/GenBank/DDBJ databases">
        <title>The Genome Sequence of Enterococcus raffinosus ATCC_49464 (PacBio/Illumina hybrid assembly).</title>
        <authorList>
            <consortium name="The Broad Institute Genomics Platform"/>
            <consortium name="The Broad Institute Genome Sequencing Center for Infectious Disease"/>
            <person name="Earl A."/>
            <person name="Russ C."/>
            <person name="Gilmore M."/>
            <person name="Surin D."/>
            <person name="Walker B."/>
            <person name="Young S."/>
            <person name="Zeng Q."/>
            <person name="Gargeya S."/>
            <person name="Fitzgerald M."/>
            <person name="Haas B."/>
            <person name="Abouelleil A."/>
            <person name="Allen A.W."/>
            <person name="Alvarado L."/>
            <person name="Arachchi H.M."/>
            <person name="Berlin A.M."/>
            <person name="Chapman S.B."/>
            <person name="Gainer-Dewar J."/>
            <person name="Goldberg J."/>
            <person name="Griggs A."/>
            <person name="Gujja S."/>
            <person name="Hansen M."/>
            <person name="Howarth C."/>
            <person name="Imamovic A."/>
            <person name="Ireland A."/>
            <person name="Larimer J."/>
            <person name="McCowan C."/>
            <person name="Murphy C."/>
            <person name="Pearson M."/>
            <person name="Poon T.W."/>
            <person name="Priest M."/>
            <person name="Roberts A."/>
            <person name="Saif S."/>
            <person name="Shea T."/>
            <person name="Sisk P."/>
            <person name="Sykes S."/>
            <person name="Wortman J."/>
            <person name="Nusbaum C."/>
            <person name="Birren B."/>
        </authorList>
    </citation>
    <scope>NUCLEOTIDE SEQUENCE [LARGE SCALE GENOMIC DNA]</scope>
    <source>
        <strain evidence="2 4">ATCC 49464</strain>
    </source>
</reference>
<organism evidence="1 3">
    <name type="scientific">Enterococcus raffinosus ATCC 49464</name>
    <dbReference type="NCBI Taxonomy" id="1158602"/>
    <lineage>
        <taxon>Bacteria</taxon>
        <taxon>Bacillati</taxon>
        <taxon>Bacillota</taxon>
        <taxon>Bacilli</taxon>
        <taxon>Lactobacillales</taxon>
        <taxon>Enterococcaceae</taxon>
        <taxon>Enterococcus</taxon>
    </lineage>
</organism>
<dbReference type="PATRIC" id="fig|1158602.3.peg.3035"/>
<dbReference type="Proteomes" id="UP000013877">
    <property type="component" value="Unassembled WGS sequence"/>
</dbReference>
<protein>
    <submittedName>
        <fullName evidence="1">Uncharacterized protein</fullName>
    </submittedName>
</protein>